<evidence type="ECO:0000313" key="2">
    <source>
        <dbReference type="EMBL" id="EGT40915.1"/>
    </source>
</evidence>
<dbReference type="InParanoid" id="G0MQD9"/>
<evidence type="ECO:0000256" key="1">
    <source>
        <dbReference type="SAM" id="SignalP"/>
    </source>
</evidence>
<dbReference type="EMBL" id="GL379806">
    <property type="protein sequence ID" value="EGT40915.1"/>
    <property type="molecule type" value="Genomic_DNA"/>
</dbReference>
<dbReference type="PROSITE" id="PS51257">
    <property type="entry name" value="PROKAR_LIPOPROTEIN"/>
    <property type="match status" value="1"/>
</dbReference>
<dbReference type="InterPro" id="IPR003326">
    <property type="entry name" value="TRA-1_regulated"/>
</dbReference>
<feature type="signal peptide" evidence="1">
    <location>
        <begin position="1"/>
        <end position="15"/>
    </location>
</feature>
<evidence type="ECO:0000313" key="3">
    <source>
        <dbReference type="Proteomes" id="UP000008068"/>
    </source>
</evidence>
<dbReference type="eggNOG" id="ENOG502TJYV">
    <property type="taxonomic scope" value="Eukaryota"/>
</dbReference>
<dbReference type="AlphaFoldDB" id="G0MQD9"/>
<protein>
    <recommendedName>
        <fullName evidence="4">C-type lectin domain-containing protein</fullName>
    </recommendedName>
</protein>
<dbReference type="Pfam" id="PF02343">
    <property type="entry name" value="TRA-1_regulated"/>
    <property type="match status" value="1"/>
</dbReference>
<sequence>MKLFIFFMIVVAISCQDDSNHGCKTNCDCPDFTTLFNDQGKEDLLFTQGEGCTFNSTCKYVAQGAVQALWKDSEIETPTETRDNFFSVIDSEEPVATFDMFSLFGIICKKGAWYITKYPSGIWYWTLDSEEVSFGTAEELDGKKSKIYYAMW</sequence>
<accession>G0MQD9</accession>
<dbReference type="OMA" id="CENKEWY"/>
<dbReference type="Proteomes" id="UP000008068">
    <property type="component" value="Unassembled WGS sequence"/>
</dbReference>
<reference evidence="3" key="1">
    <citation type="submission" date="2011-07" db="EMBL/GenBank/DDBJ databases">
        <authorList>
            <consortium name="Caenorhabditis brenneri Sequencing and Analysis Consortium"/>
            <person name="Wilson R.K."/>
        </authorList>
    </citation>
    <scope>NUCLEOTIDE SEQUENCE [LARGE SCALE GENOMIC DNA]</scope>
    <source>
        <strain evidence="3">PB2801</strain>
    </source>
</reference>
<organism evidence="3">
    <name type="scientific">Caenorhabditis brenneri</name>
    <name type="common">Nematode worm</name>
    <dbReference type="NCBI Taxonomy" id="135651"/>
    <lineage>
        <taxon>Eukaryota</taxon>
        <taxon>Metazoa</taxon>
        <taxon>Ecdysozoa</taxon>
        <taxon>Nematoda</taxon>
        <taxon>Chromadorea</taxon>
        <taxon>Rhabditida</taxon>
        <taxon>Rhabditina</taxon>
        <taxon>Rhabditomorpha</taxon>
        <taxon>Rhabditoidea</taxon>
        <taxon>Rhabditidae</taxon>
        <taxon>Peloderinae</taxon>
        <taxon>Caenorhabditis</taxon>
    </lineage>
</organism>
<dbReference type="HOGENOM" id="CLU_105165_2_0_1"/>
<dbReference type="FunCoup" id="G0MQD9">
    <property type="interactions" value="1049"/>
</dbReference>
<proteinExistence type="predicted"/>
<name>G0MQD9_CAEBE</name>
<evidence type="ECO:0008006" key="4">
    <source>
        <dbReference type="Google" id="ProtNLM"/>
    </source>
</evidence>
<feature type="chain" id="PRO_5012903870" description="C-type lectin domain-containing protein" evidence="1">
    <location>
        <begin position="16"/>
        <end position="152"/>
    </location>
</feature>
<keyword evidence="1" id="KW-0732">Signal</keyword>
<gene>
    <name evidence="2" type="ORF">CAEBREN_14321</name>
</gene>
<keyword evidence="3" id="KW-1185">Reference proteome</keyword>